<dbReference type="PANTHER" id="PTHR11108:SF1">
    <property type="entry name" value="FERROCHELATASE, MITOCHONDRIAL"/>
    <property type="match status" value="1"/>
</dbReference>
<evidence type="ECO:0000256" key="3">
    <source>
        <dbReference type="ARBA" id="ARBA00022723"/>
    </source>
</evidence>
<keyword evidence="2 9" id="KW-0963">Cytoplasm</keyword>
<comment type="function">
    <text evidence="9">Catalyzes the ferrous insertion into protoporphyrin IX.</text>
</comment>
<dbReference type="HAMAP" id="MF_00323">
    <property type="entry name" value="Ferrochelatase"/>
    <property type="match status" value="1"/>
</dbReference>
<dbReference type="PANTHER" id="PTHR11108">
    <property type="entry name" value="FERROCHELATASE"/>
    <property type="match status" value="1"/>
</dbReference>
<comment type="catalytic activity">
    <reaction evidence="8">
        <text>Fe-coproporphyrin III + 2 H(+) = coproporphyrin III + Fe(2+)</text>
        <dbReference type="Rhea" id="RHEA:49572"/>
        <dbReference type="ChEBI" id="CHEBI:15378"/>
        <dbReference type="ChEBI" id="CHEBI:29033"/>
        <dbReference type="ChEBI" id="CHEBI:68438"/>
        <dbReference type="ChEBI" id="CHEBI:131725"/>
        <dbReference type="EC" id="4.99.1.9"/>
    </reaction>
    <physiologicalReaction direction="right-to-left" evidence="8">
        <dbReference type="Rhea" id="RHEA:49574"/>
    </physiologicalReaction>
</comment>
<dbReference type="Gene3D" id="3.40.50.1400">
    <property type="match status" value="2"/>
</dbReference>
<evidence type="ECO:0000313" key="12">
    <source>
        <dbReference type="Proteomes" id="UP000234845"/>
    </source>
</evidence>
<dbReference type="GO" id="GO:0046872">
    <property type="term" value="F:metal ion binding"/>
    <property type="evidence" value="ECO:0007669"/>
    <property type="project" value="UniProtKB-KW"/>
</dbReference>
<name>A0A2N5XYC8_9GAMM</name>
<dbReference type="EC" id="4.98.1.1" evidence="9"/>
<evidence type="ECO:0000256" key="10">
    <source>
        <dbReference type="RuleBase" id="RU004185"/>
    </source>
</evidence>
<evidence type="ECO:0000256" key="2">
    <source>
        <dbReference type="ARBA" id="ARBA00022490"/>
    </source>
</evidence>
<keyword evidence="3 9" id="KW-0479">Metal-binding</keyword>
<dbReference type="SUPFAM" id="SSF53800">
    <property type="entry name" value="Chelatase"/>
    <property type="match status" value="1"/>
</dbReference>
<gene>
    <name evidence="9" type="primary">hemH</name>
    <name evidence="11" type="ORF">CWI75_17095</name>
</gene>
<dbReference type="InterPro" id="IPR033644">
    <property type="entry name" value="Ferrochelatase_C"/>
</dbReference>
<feature type="binding site" evidence="9">
    <location>
        <position position="291"/>
    </location>
    <ligand>
        <name>Fe(2+)</name>
        <dbReference type="ChEBI" id="CHEBI:29033"/>
    </ligand>
</feature>
<evidence type="ECO:0000256" key="1">
    <source>
        <dbReference type="ARBA" id="ARBA00007718"/>
    </source>
</evidence>
<protein>
    <recommendedName>
        <fullName evidence="9">Ferrochelatase</fullName>
        <ecNumber evidence="9">4.98.1.1</ecNumber>
    </recommendedName>
    <alternativeName>
        <fullName evidence="9">Heme synthase</fullName>
    </alternativeName>
    <alternativeName>
        <fullName evidence="9">Protoheme ferro-lyase</fullName>
    </alternativeName>
</protein>
<keyword evidence="6 9" id="KW-0456">Lyase</keyword>
<evidence type="ECO:0000256" key="9">
    <source>
        <dbReference type="HAMAP-Rule" id="MF_00323"/>
    </source>
</evidence>
<evidence type="ECO:0000313" key="11">
    <source>
        <dbReference type="EMBL" id="PLW81154.1"/>
    </source>
</evidence>
<accession>A0A2N5XYC8</accession>
<dbReference type="InterPro" id="IPR033659">
    <property type="entry name" value="Ferrochelatase_N"/>
</dbReference>
<dbReference type="GO" id="GO:0005737">
    <property type="term" value="C:cytoplasm"/>
    <property type="evidence" value="ECO:0007669"/>
    <property type="project" value="UniProtKB-SubCell"/>
</dbReference>
<comment type="caution">
    <text evidence="11">The sequence shown here is derived from an EMBL/GenBank/DDBJ whole genome shotgun (WGS) entry which is preliminary data.</text>
</comment>
<dbReference type="GO" id="GO:0004325">
    <property type="term" value="F:ferrochelatase activity"/>
    <property type="evidence" value="ECO:0007669"/>
    <property type="project" value="UniProtKB-UniRule"/>
</dbReference>
<dbReference type="CDD" id="cd00419">
    <property type="entry name" value="Ferrochelatase_C"/>
    <property type="match status" value="1"/>
</dbReference>
<dbReference type="EMBL" id="PKLZ01000016">
    <property type="protein sequence ID" value="PLW81154.1"/>
    <property type="molecule type" value="Genomic_DNA"/>
</dbReference>
<evidence type="ECO:0000256" key="7">
    <source>
        <dbReference type="ARBA" id="ARBA00023244"/>
    </source>
</evidence>
<dbReference type="InterPro" id="IPR001015">
    <property type="entry name" value="Ferrochelatase"/>
</dbReference>
<comment type="subcellular location">
    <subcellularLocation>
        <location evidence="9">Cytoplasm</location>
    </subcellularLocation>
</comment>
<evidence type="ECO:0000256" key="8">
    <source>
        <dbReference type="ARBA" id="ARBA00024536"/>
    </source>
</evidence>
<dbReference type="FunFam" id="3.40.50.1400:FF:000002">
    <property type="entry name" value="Ferrochelatase"/>
    <property type="match status" value="1"/>
</dbReference>
<keyword evidence="4 9" id="KW-0408">Iron</keyword>
<organism evidence="11 12">
    <name type="scientific">Kineobactrum sediminis</name>
    <dbReference type="NCBI Taxonomy" id="1905677"/>
    <lineage>
        <taxon>Bacteria</taxon>
        <taxon>Pseudomonadati</taxon>
        <taxon>Pseudomonadota</taxon>
        <taxon>Gammaproteobacteria</taxon>
        <taxon>Cellvibrionales</taxon>
        <taxon>Halieaceae</taxon>
        <taxon>Kineobactrum</taxon>
    </lineage>
</organism>
<reference evidence="12" key="1">
    <citation type="submission" date="2017-11" db="EMBL/GenBank/DDBJ databases">
        <title>The draft genome sequence of Chromatocurvus sp. F02.</title>
        <authorList>
            <person name="Du Z.-J."/>
            <person name="Chang Y.-Q."/>
        </authorList>
    </citation>
    <scope>NUCLEOTIDE SEQUENCE [LARGE SCALE GENOMIC DNA]</scope>
    <source>
        <strain evidence="12">F02</strain>
    </source>
</reference>
<dbReference type="Pfam" id="PF00762">
    <property type="entry name" value="Ferrochelatase"/>
    <property type="match status" value="1"/>
</dbReference>
<dbReference type="RefSeq" id="WP_101522745.1">
    <property type="nucleotide sequence ID" value="NZ_PKLZ01000016.1"/>
</dbReference>
<dbReference type="GO" id="GO:0006783">
    <property type="term" value="P:heme biosynthetic process"/>
    <property type="evidence" value="ECO:0007669"/>
    <property type="project" value="UniProtKB-UniRule"/>
</dbReference>
<keyword evidence="7 9" id="KW-0627">Porphyrin biosynthesis</keyword>
<comment type="similarity">
    <text evidence="1 9 10">Belongs to the ferrochelatase family.</text>
</comment>
<evidence type="ECO:0000256" key="4">
    <source>
        <dbReference type="ARBA" id="ARBA00023004"/>
    </source>
</evidence>
<feature type="binding site" evidence="9">
    <location>
        <position position="210"/>
    </location>
    <ligand>
        <name>Fe(2+)</name>
        <dbReference type="ChEBI" id="CHEBI:29033"/>
    </ligand>
</feature>
<evidence type="ECO:0000256" key="5">
    <source>
        <dbReference type="ARBA" id="ARBA00023133"/>
    </source>
</evidence>
<dbReference type="OrthoDB" id="9809741at2"/>
<proteinExistence type="inferred from homology"/>
<dbReference type="CDD" id="cd03411">
    <property type="entry name" value="Ferrochelatase_N"/>
    <property type="match status" value="1"/>
</dbReference>
<dbReference type="UniPathway" id="UPA00252">
    <property type="reaction ID" value="UER00325"/>
</dbReference>
<keyword evidence="5 9" id="KW-0350">Heme biosynthesis</keyword>
<dbReference type="NCBIfam" id="TIGR00109">
    <property type="entry name" value="hemH"/>
    <property type="match status" value="1"/>
</dbReference>
<sequence>MRYRGSQDFKHSQSPRVGVLVTNLGTPDKPEKGALRRYLREFLSDPRVVEVPRLLWLMILHGVILNIRPARSAAAYRTVWTDEGSPLLTNTRAQAEALQTAMTRLHGESVIVEYAMRYGTRSIPEQLQSLFEMGTRKLLVLPLYPQYSGPTGGSTFDAVAADFQRRRWLPDLRFVAQYHDHPAYIQALADSIRAHWAEHGRAELLLMSYHGEPQRYLEQGDPYHCQCHKTSRLLAEALELTGDEYQTCFQSRFGREPWLQPYTDATLKALPGKGIRSVQLICPGFSADCLETIEEIGVENREYFMHAGGERYEYIPCLNSQQGHIEALTQIIEEQIQGWLPLSQDSDATAARARNLGAAS</sequence>
<comment type="catalytic activity">
    <reaction evidence="9">
        <text>heme b + 2 H(+) = protoporphyrin IX + Fe(2+)</text>
        <dbReference type="Rhea" id="RHEA:22584"/>
        <dbReference type="ChEBI" id="CHEBI:15378"/>
        <dbReference type="ChEBI" id="CHEBI:29033"/>
        <dbReference type="ChEBI" id="CHEBI:57306"/>
        <dbReference type="ChEBI" id="CHEBI:60344"/>
        <dbReference type="EC" id="4.98.1.1"/>
    </reaction>
</comment>
<comment type="pathway">
    <text evidence="9">Porphyrin-containing compound metabolism; protoheme biosynthesis; protoheme from protoporphyrin-IX: step 1/1.</text>
</comment>
<dbReference type="AlphaFoldDB" id="A0A2N5XYC8"/>
<keyword evidence="12" id="KW-1185">Reference proteome</keyword>
<dbReference type="Proteomes" id="UP000234845">
    <property type="component" value="Unassembled WGS sequence"/>
</dbReference>
<evidence type="ECO:0000256" key="6">
    <source>
        <dbReference type="ARBA" id="ARBA00023239"/>
    </source>
</evidence>